<accession>A0A6J2W946</accession>
<sequence>MHIKTGTWESSNAVCESDLCDPAVLVSPPKPEPHIRNRRLSPGSGSCGGGGGGCVTGVPDKPLRQASPPIPEGTLNGTSHTLQAYTSTRDRERRVQNKGRGPRRDSSRLRTRATDRSHRQNQNQSQPQNQTQNQKERWVEDSLTLLKPPPAFPVKDSPAKLQPAVSYASKVKAGGVVGGAAEEPPGIGVLLQNQWGLSFISDGPAEAFTVLPNQPGSLPHPITGDLAGETSTSVTSLLQSDHWRKDAGSSGDLLLSCRHLVEAVQYHMQEWDVTYHRHKEDPVKVVWYSSSTDQPA</sequence>
<protein>
    <submittedName>
        <fullName evidence="3">Uncharacterized protein LOC115820888</fullName>
    </submittedName>
</protein>
<feature type="compositionally biased region" description="Low complexity" evidence="1">
    <location>
        <begin position="120"/>
        <end position="133"/>
    </location>
</feature>
<evidence type="ECO:0000313" key="2">
    <source>
        <dbReference type="Proteomes" id="UP000504632"/>
    </source>
</evidence>
<dbReference type="RefSeq" id="XP_030640457.1">
    <property type="nucleotide sequence ID" value="XM_030784597.1"/>
</dbReference>
<evidence type="ECO:0000313" key="3">
    <source>
        <dbReference type="RefSeq" id="XP_030640457.1"/>
    </source>
</evidence>
<dbReference type="PANTHER" id="PTHR28333:SF1">
    <property type="entry name" value="SI:CH211-214J24.10"/>
    <property type="match status" value="1"/>
</dbReference>
<name>A0A6J2W946_CHACN</name>
<proteinExistence type="predicted"/>
<dbReference type="AlphaFoldDB" id="A0A6J2W946"/>
<dbReference type="OrthoDB" id="8836013at2759"/>
<feature type="region of interest" description="Disordered" evidence="1">
    <location>
        <begin position="27"/>
        <end position="138"/>
    </location>
</feature>
<reference evidence="3" key="1">
    <citation type="submission" date="2025-08" db="UniProtKB">
        <authorList>
            <consortium name="RefSeq"/>
        </authorList>
    </citation>
    <scope>IDENTIFICATION</scope>
</reference>
<dbReference type="InParanoid" id="A0A6J2W946"/>
<organism evidence="2 3">
    <name type="scientific">Chanos chanos</name>
    <name type="common">Milkfish</name>
    <name type="synonym">Mugil chanos</name>
    <dbReference type="NCBI Taxonomy" id="29144"/>
    <lineage>
        <taxon>Eukaryota</taxon>
        <taxon>Metazoa</taxon>
        <taxon>Chordata</taxon>
        <taxon>Craniata</taxon>
        <taxon>Vertebrata</taxon>
        <taxon>Euteleostomi</taxon>
        <taxon>Actinopterygii</taxon>
        <taxon>Neopterygii</taxon>
        <taxon>Teleostei</taxon>
        <taxon>Ostariophysi</taxon>
        <taxon>Gonorynchiformes</taxon>
        <taxon>Chanidae</taxon>
        <taxon>Chanos</taxon>
    </lineage>
</organism>
<dbReference type="InterPro" id="IPR032747">
    <property type="entry name" value="NUFIP2"/>
</dbReference>
<feature type="compositionally biased region" description="Polar residues" evidence="1">
    <location>
        <begin position="75"/>
        <end position="87"/>
    </location>
</feature>
<evidence type="ECO:0000256" key="1">
    <source>
        <dbReference type="SAM" id="MobiDB-lite"/>
    </source>
</evidence>
<feature type="compositionally biased region" description="Gly residues" evidence="1">
    <location>
        <begin position="45"/>
        <end position="55"/>
    </location>
</feature>
<dbReference type="Proteomes" id="UP000504632">
    <property type="component" value="Chromosome 1"/>
</dbReference>
<feature type="compositionally biased region" description="Basic and acidic residues" evidence="1">
    <location>
        <begin position="102"/>
        <end position="118"/>
    </location>
</feature>
<keyword evidence="2" id="KW-1185">Reference proteome</keyword>
<dbReference type="GO" id="GO:0003723">
    <property type="term" value="F:RNA binding"/>
    <property type="evidence" value="ECO:0007669"/>
    <property type="project" value="InterPro"/>
</dbReference>
<dbReference type="GeneID" id="115820888"/>
<gene>
    <name evidence="3" type="primary">LOC115820888</name>
</gene>
<dbReference type="Pfam" id="PF15293">
    <property type="entry name" value="NUFIP2"/>
    <property type="match status" value="1"/>
</dbReference>
<dbReference type="GO" id="GO:0010494">
    <property type="term" value="C:cytoplasmic stress granule"/>
    <property type="evidence" value="ECO:0007669"/>
    <property type="project" value="TreeGrafter"/>
</dbReference>
<dbReference type="PANTHER" id="PTHR28333">
    <property type="entry name" value="NUCLEAR FRAGILE X MENTAL RETARDATION-INTERACTING PROTEIN 2"/>
    <property type="match status" value="1"/>
</dbReference>
<dbReference type="GO" id="GO:0005654">
    <property type="term" value="C:nucleoplasm"/>
    <property type="evidence" value="ECO:0007669"/>
    <property type="project" value="TreeGrafter"/>
</dbReference>
<dbReference type="FunCoup" id="A0A6J2W946">
    <property type="interactions" value="81"/>
</dbReference>